<protein>
    <recommendedName>
        <fullName evidence="3">BTB domain-containing protein</fullName>
    </recommendedName>
</protein>
<name>A0A9W8YM85_9PEZI</name>
<dbReference type="EMBL" id="JAPEVB010000005">
    <property type="protein sequence ID" value="KAJ4388130.1"/>
    <property type="molecule type" value="Genomic_DNA"/>
</dbReference>
<evidence type="ECO:0000313" key="2">
    <source>
        <dbReference type="Proteomes" id="UP001140453"/>
    </source>
</evidence>
<evidence type="ECO:0000313" key="1">
    <source>
        <dbReference type="EMBL" id="KAJ4388130.1"/>
    </source>
</evidence>
<dbReference type="AlphaFoldDB" id="A0A9W8YM85"/>
<comment type="caution">
    <text evidence="1">The sequence shown here is derived from an EMBL/GenBank/DDBJ whole genome shotgun (WGS) entry which is preliminary data.</text>
</comment>
<reference evidence="1" key="1">
    <citation type="submission" date="2022-10" db="EMBL/GenBank/DDBJ databases">
        <title>Tapping the CABI collections for fungal endophytes: first genome assemblies for Collariella, Neodidymelliopsis, Ascochyta clinopodiicola, Didymella pomorum, Didymosphaeria variabile, Neocosmospora piperis and Neocucurbitaria cava.</title>
        <authorList>
            <person name="Hill R."/>
        </authorList>
    </citation>
    <scope>NUCLEOTIDE SEQUENCE</scope>
    <source>
        <strain evidence="1">IMI 355082</strain>
    </source>
</reference>
<dbReference type="OrthoDB" id="6359816at2759"/>
<keyword evidence="2" id="KW-1185">Reference proteome</keyword>
<accession>A0A9W8YM85</accession>
<proteinExistence type="predicted"/>
<organism evidence="1 2">
    <name type="scientific">Gnomoniopsis smithogilvyi</name>
    <dbReference type="NCBI Taxonomy" id="1191159"/>
    <lineage>
        <taxon>Eukaryota</taxon>
        <taxon>Fungi</taxon>
        <taxon>Dikarya</taxon>
        <taxon>Ascomycota</taxon>
        <taxon>Pezizomycotina</taxon>
        <taxon>Sordariomycetes</taxon>
        <taxon>Sordariomycetidae</taxon>
        <taxon>Diaporthales</taxon>
        <taxon>Gnomoniaceae</taxon>
        <taxon>Gnomoniopsis</taxon>
    </lineage>
</organism>
<evidence type="ECO:0008006" key="3">
    <source>
        <dbReference type="Google" id="ProtNLM"/>
    </source>
</evidence>
<dbReference type="Proteomes" id="UP001140453">
    <property type="component" value="Unassembled WGS sequence"/>
</dbReference>
<gene>
    <name evidence="1" type="ORF">N0V93_008735</name>
</gene>
<sequence>MSSSDHESAGDGTKLLEGTLPPASLLALKTDVEVWKEKAESVSFIEGFEPFEVNWLVRYLYHTVLDPKVLKHDLPSKSYLEVCVRLWTLGDYFSLPLLAKMASEKLQIHANWCIAEASHKRTRGMPLDIDALMSELDAAIRLVWAPGYGDVPFRTPLLELFMKSRPYLHKHAGISKLLKEVPEFTLSFAKASMGLYESHGSA</sequence>